<dbReference type="Gene3D" id="3.90.1010.20">
    <property type="match status" value="1"/>
</dbReference>
<feature type="compositionally biased region" description="Basic and acidic residues" evidence="1">
    <location>
        <begin position="181"/>
        <end position="198"/>
    </location>
</feature>
<organism evidence="3 4">
    <name type="scientific">Fusobacterium ulcerans</name>
    <dbReference type="NCBI Taxonomy" id="861"/>
    <lineage>
        <taxon>Bacteria</taxon>
        <taxon>Fusobacteriati</taxon>
        <taxon>Fusobacteriota</taxon>
        <taxon>Fusobacteriia</taxon>
        <taxon>Fusobacteriales</taxon>
        <taxon>Fusobacteriaceae</taxon>
        <taxon>Fusobacterium</taxon>
    </lineage>
</organism>
<feature type="signal peptide" evidence="2">
    <location>
        <begin position="1"/>
        <end position="24"/>
    </location>
</feature>
<evidence type="ECO:0000256" key="2">
    <source>
        <dbReference type="SAM" id="SignalP"/>
    </source>
</evidence>
<reference evidence="3 4" key="1">
    <citation type="submission" date="2018-06" db="EMBL/GenBank/DDBJ databases">
        <authorList>
            <consortium name="Pathogen Informatics"/>
            <person name="Doyle S."/>
        </authorList>
    </citation>
    <scope>NUCLEOTIDE SEQUENCE [LARGE SCALE GENOMIC DNA]</scope>
    <source>
        <strain evidence="3 4">NCTC12112</strain>
    </source>
</reference>
<dbReference type="AlphaFoldDB" id="A0AAX1TTG2"/>
<protein>
    <submittedName>
        <fullName evidence="3">Ortho-chlorophenol reductive dehalogenase</fullName>
    </submittedName>
</protein>
<dbReference type="KEGG" id="ful:C4N20_03905"/>
<evidence type="ECO:0000256" key="1">
    <source>
        <dbReference type="SAM" id="MobiDB-lite"/>
    </source>
</evidence>
<dbReference type="GeneID" id="78453942"/>
<evidence type="ECO:0000313" key="4">
    <source>
        <dbReference type="Proteomes" id="UP000249008"/>
    </source>
</evidence>
<feature type="chain" id="PRO_5043298122" evidence="2">
    <location>
        <begin position="25"/>
        <end position="244"/>
    </location>
</feature>
<accession>A0AAX1TTG2</accession>
<feature type="region of interest" description="Disordered" evidence="1">
    <location>
        <begin position="176"/>
        <end position="198"/>
    </location>
</feature>
<proteinExistence type="predicted"/>
<sequence length="244" mass="26910">MLKKSIYTLLAGSLFLGMSFNLSAEAKVYQGLGKAANFRVGPGKDSKGVEVYSLNYVTASGLFDENGRIINIIVDALELSTPNYDGASMPHFSGWPGTAGYNVTDHESGNVTGISENTVENITAEVNGWKTKRERGKDYGMNPRNEWDKQMNFYQEFFKGKTVAEIEAWFAKSSSDVNGRPLKEKSKNEKDKEKFNKLSDSEKKELVDLVAGATMSIRDAHGDILGAIKNAYDNRVEITLPASK</sequence>
<keyword evidence="2" id="KW-0732">Signal</keyword>
<dbReference type="Proteomes" id="UP000249008">
    <property type="component" value="Chromosome 1"/>
</dbReference>
<gene>
    <name evidence="3" type="ORF">NCTC12112_02664</name>
</gene>
<evidence type="ECO:0000313" key="3">
    <source>
        <dbReference type="EMBL" id="SQJ11460.1"/>
    </source>
</evidence>
<name>A0AAX1TTG2_9FUSO</name>
<dbReference type="RefSeq" id="WP_005980671.1">
    <property type="nucleotide sequence ID" value="NZ_CABKNW010000005.1"/>
</dbReference>
<dbReference type="EMBL" id="LS483487">
    <property type="protein sequence ID" value="SQJ11460.1"/>
    <property type="molecule type" value="Genomic_DNA"/>
</dbReference>